<keyword evidence="16" id="KW-1185">Reference proteome</keyword>
<evidence type="ECO:0000259" key="12">
    <source>
        <dbReference type="Pfam" id="PF01602"/>
    </source>
</evidence>
<dbReference type="Pfam" id="PF07718">
    <property type="entry name" value="Coatamer_beta_C"/>
    <property type="match status" value="1"/>
</dbReference>
<keyword evidence="8 10" id="KW-0472">Membrane</keyword>
<keyword evidence="9 10" id="KW-0968">Cytoplasmic vesicle</keyword>
<dbReference type="Proteomes" id="UP000193411">
    <property type="component" value="Unassembled WGS sequence"/>
</dbReference>
<evidence type="ECO:0000313" key="15">
    <source>
        <dbReference type="EMBL" id="ORZ31405.1"/>
    </source>
</evidence>
<dbReference type="PANTHER" id="PTHR10635">
    <property type="entry name" value="COATOMER SUBUNIT BETA"/>
    <property type="match status" value="1"/>
</dbReference>
<dbReference type="InterPro" id="IPR016024">
    <property type="entry name" value="ARM-type_fold"/>
</dbReference>
<sequence>MDAATPCYTIVRQSPDSADSPTVDQLKAQLEKGTDESKVLTMKRILRGMLNGEPYGPNLLMHVIRFVMPSPHKPLKKLLHLFWEIVPKHNPDGKLKQEMILVCNALRNDLQHPNEYIRGASLRMACKLRDQELLEPLVPSCRQNLDHRHPYVRKNAILAVYFVYKHNQILIPDAPKLISDLLAKESDMACRRNAFVMLQNCAPDLAIAYLASAASQIPKFDENVQLAIIDLVRQEARANAQERPRYLKLLHALLASPDASVKYEAASSLTSLTSHPEAVRAAAAAYVSLLNKAADTNVKLIVLERITALVDQHEKVGGDDLPVDLLRVLATPDMQVRRNACKVALQLTNARNVDAVVGVLKKELGKASAEDAGDKAPELRQLLIQTIHTCAIKFPAVAGQVVYLLMDYLGDASNASAVDVVAFVREVVQRFPELRPTIIQRLLAGLNDIKSGKVARGVLWILGEYASEDVASQVIDTVRRSLGEVVTKAMTEGAGAAGPADASTNGTESASSAAGSTTGGNAGAANARGATSTGTGGATPGSHLRISTAGSAASSSNKVLADGSYASQAAITAGAAGAGAGIKSPLASATGRRPPLQALLQNGDYFTGAVLATAVTKLSLRVHAAAAAGKTDAKLANQVTGEAMFLLTCILKQGMASTMDEDAYERIQQCLTSLASAGSAADADTDADVGKVYLDECRAAFARVLAAQDARTAKKDASKAKVTQVEDAIGFGLLKRAAGTDVVGAGDDALDLDSYEADMSRATGAAGGESGGKGTKADNQLSRVVQLTGFSDPVYAEAYVNVHQFDIVLDVLLVNQTATTLQNLTLEFSTLGDLKLVERPLPVTLAAKSYHTLKANIKVSSTETGVIFGNITYDVGALDTRTVNLADIHIDIMDYIHPAQCSETQFRAMWTEFEWENKVNVHFPGTSDLRAYLDHMMATTNMACLTPEPALGGGDCGVLAANLYARSVFGEDALANVCIERGGAGSIVGHIRIRAKTQGIALSLGDKITLAQKNAANAGGVTLGAAGNKPAANGVAAA</sequence>
<keyword evidence="7 10" id="KW-0333">Golgi apparatus</keyword>
<evidence type="ECO:0000259" key="13">
    <source>
        <dbReference type="Pfam" id="PF07718"/>
    </source>
</evidence>
<dbReference type="InterPro" id="IPR029446">
    <property type="entry name" value="COPB1_appendage_platform_dom"/>
</dbReference>
<feature type="region of interest" description="Disordered" evidence="11">
    <location>
        <begin position="493"/>
        <end position="548"/>
    </location>
</feature>
<comment type="subunit">
    <text evidence="10">Oligomeric complex that consists of at least the alpha, beta, beta', gamma, delta, epsilon and zeta subunits.</text>
</comment>
<evidence type="ECO:0000256" key="6">
    <source>
        <dbReference type="ARBA" id="ARBA00022927"/>
    </source>
</evidence>
<keyword evidence="5 10" id="KW-0931">ER-Golgi transport</keyword>
<dbReference type="GO" id="GO:0005198">
    <property type="term" value="F:structural molecule activity"/>
    <property type="evidence" value="ECO:0007669"/>
    <property type="project" value="InterPro"/>
</dbReference>
<dbReference type="InterPro" id="IPR016460">
    <property type="entry name" value="COPB1"/>
</dbReference>
<evidence type="ECO:0000256" key="5">
    <source>
        <dbReference type="ARBA" id="ARBA00022892"/>
    </source>
</evidence>
<feature type="domain" description="Coatomer beta subunit appendage platform" evidence="14">
    <location>
        <begin position="879"/>
        <end position="1008"/>
    </location>
</feature>
<feature type="domain" description="Clathrin/coatomer adaptor adaptin-like N-terminal" evidence="12">
    <location>
        <begin position="24"/>
        <end position="489"/>
    </location>
</feature>
<evidence type="ECO:0000256" key="2">
    <source>
        <dbReference type="ARBA" id="ARBA00022448"/>
    </source>
</evidence>
<dbReference type="PANTHER" id="PTHR10635:SF0">
    <property type="entry name" value="COATOMER SUBUNIT BETA"/>
    <property type="match status" value="1"/>
</dbReference>
<dbReference type="EMBL" id="MCFL01000060">
    <property type="protein sequence ID" value="ORZ31405.1"/>
    <property type="molecule type" value="Genomic_DNA"/>
</dbReference>
<keyword evidence="2 10" id="KW-0813">Transport</keyword>
<keyword evidence="3 10" id="KW-0963">Cytoplasm</keyword>
<reference evidence="15 16" key="1">
    <citation type="submission" date="2016-07" db="EMBL/GenBank/DDBJ databases">
        <title>Pervasive Adenine N6-methylation of Active Genes in Fungi.</title>
        <authorList>
            <consortium name="DOE Joint Genome Institute"/>
            <person name="Mondo S.J."/>
            <person name="Dannebaum R.O."/>
            <person name="Kuo R.C."/>
            <person name="Labutti K."/>
            <person name="Haridas S."/>
            <person name="Kuo A."/>
            <person name="Salamov A."/>
            <person name="Ahrendt S.R."/>
            <person name="Lipzen A."/>
            <person name="Sullivan W."/>
            <person name="Andreopoulos W.B."/>
            <person name="Clum A."/>
            <person name="Lindquist E."/>
            <person name="Daum C."/>
            <person name="Ramamoorthy G.K."/>
            <person name="Gryganskyi A."/>
            <person name="Culley D."/>
            <person name="Magnuson J.K."/>
            <person name="James T.Y."/>
            <person name="O'Malley M.A."/>
            <person name="Stajich J.E."/>
            <person name="Spatafora J.W."/>
            <person name="Visel A."/>
            <person name="Grigoriev I.V."/>
        </authorList>
    </citation>
    <scope>NUCLEOTIDE SEQUENCE [LARGE SCALE GENOMIC DNA]</scope>
    <source>
        <strain evidence="15 16">PL171</strain>
    </source>
</reference>
<evidence type="ECO:0000313" key="16">
    <source>
        <dbReference type="Proteomes" id="UP000193411"/>
    </source>
</evidence>
<keyword evidence="4" id="KW-0677">Repeat</keyword>
<dbReference type="PIRSF" id="PIRSF005727">
    <property type="entry name" value="Coatomer_beta_subunit"/>
    <property type="match status" value="1"/>
</dbReference>
<organism evidence="15 16">
    <name type="scientific">Catenaria anguillulae PL171</name>
    <dbReference type="NCBI Taxonomy" id="765915"/>
    <lineage>
        <taxon>Eukaryota</taxon>
        <taxon>Fungi</taxon>
        <taxon>Fungi incertae sedis</taxon>
        <taxon>Blastocladiomycota</taxon>
        <taxon>Blastocladiomycetes</taxon>
        <taxon>Blastocladiales</taxon>
        <taxon>Catenariaceae</taxon>
        <taxon>Catenaria</taxon>
    </lineage>
</organism>
<feature type="compositionally biased region" description="Low complexity" evidence="11">
    <location>
        <begin position="502"/>
        <end position="516"/>
    </location>
</feature>
<keyword evidence="6 10" id="KW-0653">Protein transport</keyword>
<comment type="function">
    <text evidence="10">The coatomer is a cytosolic protein complex that binds to dilysine motifs and reversibly associates with Golgi non-clathrin-coated vesicles, which further mediate biosynthetic protein transport from the ER, via the Golgi up to the trans Golgi network. Coatomer complex is required for budding from Golgi membranes, and is essential for the retrograde Golgi-to-ER transport of dilysine-tagged proteins.</text>
</comment>
<evidence type="ECO:0000256" key="9">
    <source>
        <dbReference type="ARBA" id="ARBA00023329"/>
    </source>
</evidence>
<evidence type="ECO:0000256" key="1">
    <source>
        <dbReference type="ARBA" id="ARBA00004255"/>
    </source>
</evidence>
<dbReference type="Gene3D" id="1.25.10.10">
    <property type="entry name" value="Leucine-rich Repeat Variant"/>
    <property type="match status" value="1"/>
</dbReference>
<accession>A0A1Y2HA88</accession>
<dbReference type="GO" id="GO:0000139">
    <property type="term" value="C:Golgi membrane"/>
    <property type="evidence" value="ECO:0007669"/>
    <property type="project" value="UniProtKB-SubCell"/>
</dbReference>
<dbReference type="GO" id="GO:0030126">
    <property type="term" value="C:COPI vesicle coat"/>
    <property type="evidence" value="ECO:0007669"/>
    <property type="project" value="InterPro"/>
</dbReference>
<name>A0A1Y2HA88_9FUNG</name>
<protein>
    <recommendedName>
        <fullName evidence="10">Coatomer subunit beta</fullName>
    </recommendedName>
    <alternativeName>
        <fullName evidence="10">Beta-coat protein</fullName>
    </alternativeName>
</protein>
<evidence type="ECO:0000256" key="4">
    <source>
        <dbReference type="ARBA" id="ARBA00022737"/>
    </source>
</evidence>
<feature type="domain" description="Coatomer beta subunit C-terminal" evidence="13">
    <location>
        <begin position="754"/>
        <end position="874"/>
    </location>
</feature>
<evidence type="ECO:0000259" key="14">
    <source>
        <dbReference type="Pfam" id="PF14806"/>
    </source>
</evidence>
<dbReference type="SUPFAM" id="SSF48371">
    <property type="entry name" value="ARM repeat"/>
    <property type="match status" value="1"/>
</dbReference>
<dbReference type="GO" id="GO:0006886">
    <property type="term" value="P:intracellular protein transport"/>
    <property type="evidence" value="ECO:0007669"/>
    <property type="project" value="InterPro"/>
</dbReference>
<dbReference type="InterPro" id="IPR011989">
    <property type="entry name" value="ARM-like"/>
</dbReference>
<dbReference type="AlphaFoldDB" id="A0A1Y2HA88"/>
<dbReference type="InterPro" id="IPR011710">
    <property type="entry name" value="Coatomer_bsu_C"/>
</dbReference>
<evidence type="ECO:0000256" key="7">
    <source>
        <dbReference type="ARBA" id="ARBA00023034"/>
    </source>
</evidence>
<dbReference type="GO" id="GO:0006888">
    <property type="term" value="P:endoplasmic reticulum to Golgi vesicle-mediated transport"/>
    <property type="evidence" value="ECO:0007669"/>
    <property type="project" value="TreeGrafter"/>
</dbReference>
<dbReference type="Pfam" id="PF14806">
    <property type="entry name" value="Coatomer_b_Cpla"/>
    <property type="match status" value="1"/>
</dbReference>
<evidence type="ECO:0000256" key="11">
    <source>
        <dbReference type="SAM" id="MobiDB-lite"/>
    </source>
</evidence>
<gene>
    <name evidence="15" type="ORF">BCR44DRAFT_43845</name>
</gene>
<dbReference type="STRING" id="765915.A0A1Y2HA88"/>
<evidence type="ECO:0000256" key="8">
    <source>
        <dbReference type="ARBA" id="ARBA00023136"/>
    </source>
</evidence>
<proteinExistence type="predicted"/>
<comment type="caution">
    <text evidence="15">The sequence shown here is derived from an EMBL/GenBank/DDBJ whole genome shotgun (WGS) entry which is preliminary data.</text>
</comment>
<dbReference type="InterPro" id="IPR002553">
    <property type="entry name" value="Clathrin/coatomer_adapt-like_N"/>
</dbReference>
<evidence type="ECO:0000256" key="10">
    <source>
        <dbReference type="PIRNR" id="PIRNR005727"/>
    </source>
</evidence>
<feature type="compositionally biased region" description="Low complexity" evidence="11">
    <location>
        <begin position="523"/>
        <end position="533"/>
    </location>
</feature>
<dbReference type="OrthoDB" id="10261439at2759"/>
<dbReference type="Pfam" id="PF01602">
    <property type="entry name" value="Adaptin_N"/>
    <property type="match status" value="1"/>
</dbReference>
<evidence type="ECO:0000256" key="3">
    <source>
        <dbReference type="ARBA" id="ARBA00022490"/>
    </source>
</evidence>
<comment type="subcellular location">
    <subcellularLocation>
        <location evidence="10">Cytoplasm</location>
    </subcellularLocation>
    <subcellularLocation>
        <location evidence="1 10">Golgi apparatus membrane</location>
        <topology evidence="1 10">Peripheral membrane protein</topology>
        <orientation evidence="1 10">Cytoplasmic side</orientation>
    </subcellularLocation>
    <subcellularLocation>
        <location evidence="10">Cytoplasmic vesicle</location>
        <location evidence="10">COPI-coated vesicle membrane</location>
        <topology evidence="10">Peripheral membrane protein</topology>
        <orientation evidence="10">Cytoplasmic side</orientation>
    </subcellularLocation>
</comment>
<dbReference type="GO" id="GO:0006891">
    <property type="term" value="P:intra-Golgi vesicle-mediated transport"/>
    <property type="evidence" value="ECO:0007669"/>
    <property type="project" value="TreeGrafter"/>
</dbReference>